<protein>
    <recommendedName>
        <fullName evidence="3">Tetratricopeptide repeat protein</fullName>
    </recommendedName>
</protein>
<evidence type="ECO:0000313" key="1">
    <source>
        <dbReference type="EMBL" id="RIJ49079.1"/>
    </source>
</evidence>
<organism evidence="1 2">
    <name type="scientific">Maribellus luteus</name>
    <dbReference type="NCBI Taxonomy" id="2305463"/>
    <lineage>
        <taxon>Bacteria</taxon>
        <taxon>Pseudomonadati</taxon>
        <taxon>Bacteroidota</taxon>
        <taxon>Bacteroidia</taxon>
        <taxon>Marinilabiliales</taxon>
        <taxon>Prolixibacteraceae</taxon>
        <taxon>Maribellus</taxon>
    </lineage>
</organism>
<name>A0A399T219_9BACT</name>
<gene>
    <name evidence="1" type="ORF">D1614_05795</name>
</gene>
<evidence type="ECO:0008006" key="3">
    <source>
        <dbReference type="Google" id="ProtNLM"/>
    </source>
</evidence>
<comment type="caution">
    <text evidence="1">The sequence shown here is derived from an EMBL/GenBank/DDBJ whole genome shotgun (WGS) entry which is preliminary data.</text>
</comment>
<dbReference type="OrthoDB" id="594666at2"/>
<proteinExistence type="predicted"/>
<evidence type="ECO:0000313" key="2">
    <source>
        <dbReference type="Proteomes" id="UP000265926"/>
    </source>
</evidence>
<dbReference type="EMBL" id="QWGR01000003">
    <property type="protein sequence ID" value="RIJ49079.1"/>
    <property type="molecule type" value="Genomic_DNA"/>
</dbReference>
<dbReference type="Proteomes" id="UP000265926">
    <property type="component" value="Unassembled WGS sequence"/>
</dbReference>
<sequence>MKREQFTKYLHNSALLNRESLEQLRILTDEFPWFQAGWMLYLKNLKKIDSPQFEEVLKKVAVMVPDRKQLYKFLNNEICFQPLEVSTDSAFLYKLENTASVEVQGNSLIDRFLNSGPSSFSRPNHRPQPPELAVAKDIMDKSVSENDELITETLANIYFQQKNYTKAIESFEKLSLKFPEKSVYFASRIKEIEVIKNNT</sequence>
<reference evidence="1 2" key="1">
    <citation type="submission" date="2018-08" db="EMBL/GenBank/DDBJ databases">
        <title>Pallidiluteibacterium maritimus gen. nov., sp. nov., isolated from coastal sediment.</title>
        <authorList>
            <person name="Zhou L.Y."/>
        </authorList>
    </citation>
    <scope>NUCLEOTIDE SEQUENCE [LARGE SCALE GENOMIC DNA]</scope>
    <source>
        <strain evidence="1 2">XSD2</strain>
    </source>
</reference>
<dbReference type="RefSeq" id="WP_119436965.1">
    <property type="nucleotide sequence ID" value="NZ_QWGR01000003.1"/>
</dbReference>
<dbReference type="SUPFAM" id="SSF81901">
    <property type="entry name" value="HCP-like"/>
    <property type="match status" value="1"/>
</dbReference>
<accession>A0A399T219</accession>
<dbReference type="AlphaFoldDB" id="A0A399T219"/>
<keyword evidence="2" id="KW-1185">Reference proteome</keyword>